<dbReference type="CDD" id="cd17328">
    <property type="entry name" value="MFS_spinster_like"/>
    <property type="match status" value="1"/>
</dbReference>
<gene>
    <name evidence="6" type="ORF">AAW01_09435</name>
</gene>
<dbReference type="PANTHER" id="PTHR23505:SF79">
    <property type="entry name" value="PROTEIN SPINSTER"/>
    <property type="match status" value="1"/>
</dbReference>
<dbReference type="PANTHER" id="PTHR23505">
    <property type="entry name" value="SPINSTER"/>
    <property type="match status" value="1"/>
</dbReference>
<dbReference type="STRING" id="502682.BMF35_a0889"/>
<reference evidence="6 7" key="1">
    <citation type="submission" date="2015-04" db="EMBL/GenBank/DDBJ databases">
        <title>The draft genome sequence of Erythrobacr gangjinensis K7-2.</title>
        <authorList>
            <person name="Zhuang L."/>
            <person name="Liu Y."/>
            <person name="Shao Z."/>
        </authorList>
    </citation>
    <scope>NUCLEOTIDE SEQUENCE [LARGE SCALE GENOMIC DNA]</scope>
    <source>
        <strain evidence="6 7">K7-2</strain>
    </source>
</reference>
<dbReference type="GO" id="GO:0022857">
    <property type="term" value="F:transmembrane transporter activity"/>
    <property type="evidence" value="ECO:0007669"/>
    <property type="project" value="InterPro"/>
</dbReference>
<keyword evidence="3" id="KW-0812">Transmembrane</keyword>
<sequence>MQTRRQSPWLALGTLSAIATVGFIDRIVVNVLVEPLKAEFGLSDAQVSLMAWAFALLNVVAGFVTARYAERVRRLSLITAGVLFWSLATALCGAAANWTQLLVARMGVGLGEAIGLPPNQSVIADYFPASKRGLAMSVLLLSPPLGAFIGFVGGGWIAQTYGWQVTFLVAAIPGFILGLVAWVFVAEPPRGQFDAESADDVPPISAFVQRIASLPSARNIIAGGFIASGLSYALNFFFASLLVRKFGLGLAEAGLYTGLLASLPAALSIIGAGWLGDRLGARHPGAYALIPGLAMLVGGPLAALGLLQDDLTVLLACIAGSIFLTMGYLGLTFATVQNLMHPRMRATASATMNGLFTVAGGLGPSLVGLLSDRLSLIHGEAQGLAMAMAAGALVYVWAAAHYLQAARHLRADMARIGASAKTASA</sequence>
<comment type="caution">
    <text evidence="6">The sequence shown here is derived from an EMBL/GenBank/DDBJ whole genome shotgun (WGS) entry which is preliminary data.</text>
</comment>
<keyword evidence="7" id="KW-1185">Reference proteome</keyword>
<evidence type="ECO:0000256" key="4">
    <source>
        <dbReference type="ARBA" id="ARBA00022989"/>
    </source>
</evidence>
<proteinExistence type="predicted"/>
<evidence type="ECO:0000313" key="6">
    <source>
        <dbReference type="EMBL" id="KLE31722.1"/>
    </source>
</evidence>
<dbReference type="Pfam" id="PF07690">
    <property type="entry name" value="MFS_1"/>
    <property type="match status" value="1"/>
</dbReference>
<keyword evidence="2" id="KW-0813">Transport</keyword>
<evidence type="ECO:0000313" key="7">
    <source>
        <dbReference type="Proteomes" id="UP000053070"/>
    </source>
</evidence>
<name>A0A0G9MM06_9SPHN</name>
<organism evidence="6 7">
    <name type="scientific">Aurantiacibacter gangjinensis</name>
    <dbReference type="NCBI Taxonomy" id="502682"/>
    <lineage>
        <taxon>Bacteria</taxon>
        <taxon>Pseudomonadati</taxon>
        <taxon>Pseudomonadota</taxon>
        <taxon>Alphaproteobacteria</taxon>
        <taxon>Sphingomonadales</taxon>
        <taxon>Erythrobacteraceae</taxon>
        <taxon>Aurantiacibacter</taxon>
    </lineage>
</organism>
<comment type="subcellular location">
    <subcellularLocation>
        <location evidence="1">Membrane</location>
        <topology evidence="1">Multi-pass membrane protein</topology>
    </subcellularLocation>
</comment>
<dbReference type="InterPro" id="IPR044770">
    <property type="entry name" value="MFS_spinster-like"/>
</dbReference>
<evidence type="ECO:0000256" key="1">
    <source>
        <dbReference type="ARBA" id="ARBA00004141"/>
    </source>
</evidence>
<keyword evidence="4" id="KW-1133">Transmembrane helix</keyword>
<dbReference type="PROSITE" id="PS50850">
    <property type="entry name" value="MFS"/>
    <property type="match status" value="1"/>
</dbReference>
<evidence type="ECO:0000256" key="5">
    <source>
        <dbReference type="ARBA" id="ARBA00023136"/>
    </source>
</evidence>
<dbReference type="SUPFAM" id="SSF103473">
    <property type="entry name" value="MFS general substrate transporter"/>
    <property type="match status" value="1"/>
</dbReference>
<dbReference type="KEGG" id="egn:BMF35_a0889"/>
<dbReference type="AlphaFoldDB" id="A0A0G9MM06"/>
<evidence type="ECO:0000256" key="3">
    <source>
        <dbReference type="ARBA" id="ARBA00022692"/>
    </source>
</evidence>
<evidence type="ECO:0000256" key="2">
    <source>
        <dbReference type="ARBA" id="ARBA00022448"/>
    </source>
</evidence>
<dbReference type="PATRIC" id="fig|502682.8.peg.1925"/>
<dbReference type="InterPro" id="IPR036259">
    <property type="entry name" value="MFS_trans_sf"/>
</dbReference>
<dbReference type="EMBL" id="LBHC01000002">
    <property type="protein sequence ID" value="KLE31722.1"/>
    <property type="molecule type" value="Genomic_DNA"/>
</dbReference>
<dbReference type="InterPro" id="IPR020846">
    <property type="entry name" value="MFS_dom"/>
</dbReference>
<dbReference type="Gene3D" id="1.20.1250.20">
    <property type="entry name" value="MFS general substrate transporter like domains"/>
    <property type="match status" value="1"/>
</dbReference>
<dbReference type="GO" id="GO:0016020">
    <property type="term" value="C:membrane"/>
    <property type="evidence" value="ECO:0007669"/>
    <property type="project" value="UniProtKB-SubCell"/>
</dbReference>
<accession>A0A0G9MM06</accession>
<dbReference type="Proteomes" id="UP000053070">
    <property type="component" value="Unassembled WGS sequence"/>
</dbReference>
<keyword evidence="5" id="KW-0472">Membrane</keyword>
<dbReference type="InterPro" id="IPR011701">
    <property type="entry name" value="MFS"/>
</dbReference>
<dbReference type="OrthoDB" id="7400989at2"/>
<dbReference type="RefSeq" id="WP_047007073.1">
    <property type="nucleotide sequence ID" value="NZ_CP018097.1"/>
</dbReference>
<protein>
    <submittedName>
        <fullName evidence="6">Uncharacterized protein</fullName>
    </submittedName>
</protein>